<evidence type="ECO:0000256" key="8">
    <source>
        <dbReference type="ARBA" id="ARBA00023277"/>
    </source>
</evidence>
<keyword evidence="5" id="KW-0547">Nucleotide-binding</keyword>
<feature type="domain" description="Glucose-1-phosphate adenylyltransferase/Bifunctional protein GlmU-like C-terminal hexapeptide" evidence="10">
    <location>
        <begin position="284"/>
        <end position="360"/>
    </location>
</feature>
<feature type="domain" description="Nucleotidyl transferase" evidence="9">
    <location>
        <begin position="7"/>
        <end position="255"/>
    </location>
</feature>
<dbReference type="Pfam" id="PF00483">
    <property type="entry name" value="NTP_transferase"/>
    <property type="match status" value="1"/>
</dbReference>
<dbReference type="InterPro" id="IPR011004">
    <property type="entry name" value="Trimer_LpxA-like_sf"/>
</dbReference>
<dbReference type="GO" id="GO:0005978">
    <property type="term" value="P:glycogen biosynthetic process"/>
    <property type="evidence" value="ECO:0007669"/>
    <property type="project" value="UniProtKB-KW"/>
</dbReference>
<keyword evidence="4" id="KW-0548">Nucleotidyltransferase</keyword>
<dbReference type="InterPro" id="IPR029044">
    <property type="entry name" value="Nucleotide-diphossugar_trans"/>
</dbReference>
<keyword evidence="8" id="KW-0119">Carbohydrate metabolism</keyword>
<sequence>MKKRVIAMVLVGGRGSRLENITKKTAKPAVAFAGKYKLIDFVLSNLSNSNIDTAGIITQYEPHELMSYIGHGSTWDLDINDGGISFLTPYTSMDGDLWQKGTAHAIKQHFRYIDQYQADYVLILSGDHIYKMNYTQMIEDHIAVDADVTIGAFHASKNASRFGIITATNDGWVTNFEEKPDHPKSNLASMGIYVFKREVLRQLLAENEQENVDFGHDIIPLAIHKNKRIHVYRFNGYFRDVGTINSLFKANMELIDNPQLLKLHEYVDSPVYTKSSNLPPHHIGKQSIIHNTLISDGCLILGDIYHSVLSSSIVVEDGALIRDCIIYEHVHIGTGSVLKNVIILDHTRIPPYTRIECDKVKVIDEDYLKQEGYQHE</sequence>
<evidence type="ECO:0000256" key="6">
    <source>
        <dbReference type="ARBA" id="ARBA00022840"/>
    </source>
</evidence>
<reference evidence="11 12" key="1">
    <citation type="submission" date="2020-02" db="EMBL/GenBank/DDBJ databases">
        <authorList>
            <person name="Zheng R.K."/>
            <person name="Sun C.M."/>
        </authorList>
    </citation>
    <scope>NUCLEOTIDE SEQUENCE [LARGE SCALE GENOMIC DNA]</scope>
    <source>
        <strain evidence="12">zrk13</strain>
    </source>
</reference>
<evidence type="ECO:0000256" key="7">
    <source>
        <dbReference type="ARBA" id="ARBA00023056"/>
    </source>
</evidence>
<dbReference type="Proteomes" id="UP000514720">
    <property type="component" value="Chromosome"/>
</dbReference>
<dbReference type="InterPro" id="IPR056818">
    <property type="entry name" value="GlmU/GlgC-like_hexapep"/>
</dbReference>
<proteinExistence type="inferred from homology"/>
<evidence type="ECO:0000259" key="9">
    <source>
        <dbReference type="Pfam" id="PF00483"/>
    </source>
</evidence>
<name>A0A7L7KPD9_9MOLU</name>
<keyword evidence="7" id="KW-0320">Glycogen biosynthesis</keyword>
<dbReference type="GO" id="GO:0008878">
    <property type="term" value="F:glucose-1-phosphate adenylyltransferase activity"/>
    <property type="evidence" value="ECO:0007669"/>
    <property type="project" value="InterPro"/>
</dbReference>
<dbReference type="Gene3D" id="2.160.10.10">
    <property type="entry name" value="Hexapeptide repeat proteins"/>
    <property type="match status" value="1"/>
</dbReference>
<keyword evidence="12" id="KW-1185">Reference proteome</keyword>
<dbReference type="Pfam" id="PF24894">
    <property type="entry name" value="Hexapep_GlmU"/>
    <property type="match status" value="1"/>
</dbReference>
<evidence type="ECO:0000256" key="3">
    <source>
        <dbReference type="ARBA" id="ARBA00022679"/>
    </source>
</evidence>
<evidence type="ECO:0000256" key="1">
    <source>
        <dbReference type="ARBA" id="ARBA00010443"/>
    </source>
</evidence>
<keyword evidence="2" id="KW-0321">Glycogen metabolism</keyword>
<comment type="similarity">
    <text evidence="1">Belongs to the bacterial/plant glucose-1-phosphate adenylyltransferase family.</text>
</comment>
<dbReference type="InterPro" id="IPR005836">
    <property type="entry name" value="ADP_Glu_pyroP_CS"/>
</dbReference>
<evidence type="ECO:0000259" key="10">
    <source>
        <dbReference type="Pfam" id="PF24894"/>
    </source>
</evidence>
<dbReference type="Gene3D" id="3.90.550.10">
    <property type="entry name" value="Spore Coat Polysaccharide Biosynthesis Protein SpsA, Chain A"/>
    <property type="match status" value="1"/>
</dbReference>
<evidence type="ECO:0000313" key="11">
    <source>
        <dbReference type="EMBL" id="QMS84299.1"/>
    </source>
</evidence>
<dbReference type="PANTHER" id="PTHR43523">
    <property type="entry name" value="GLUCOSE-1-PHOSPHATE ADENYLYLTRANSFERASE-RELATED"/>
    <property type="match status" value="1"/>
</dbReference>
<dbReference type="SUPFAM" id="SSF53448">
    <property type="entry name" value="Nucleotide-diphospho-sugar transferases"/>
    <property type="match status" value="1"/>
</dbReference>
<protein>
    <submittedName>
        <fullName evidence="11">NTP transferase domain-containing protein</fullName>
    </submittedName>
</protein>
<evidence type="ECO:0000313" key="12">
    <source>
        <dbReference type="Proteomes" id="UP000514720"/>
    </source>
</evidence>
<organism evidence="11 12">
    <name type="scientific">Candidatus Xianfuyuplasma coldseepsis</name>
    <dbReference type="NCBI Taxonomy" id="2782163"/>
    <lineage>
        <taxon>Bacteria</taxon>
        <taxon>Bacillati</taxon>
        <taxon>Mycoplasmatota</taxon>
        <taxon>Mollicutes</taxon>
        <taxon>Candidatus Izemoplasmatales</taxon>
        <taxon>Candidatus Izemoplasmataceae</taxon>
        <taxon>Candidatus Xianfuyuplasma</taxon>
    </lineage>
</organism>
<keyword evidence="6" id="KW-0067">ATP-binding</keyword>
<dbReference type="AlphaFoldDB" id="A0A7L7KPD9"/>
<dbReference type="PANTHER" id="PTHR43523:SF2">
    <property type="entry name" value="GLUCOSE-1-PHOSPHATE ADENYLYLTRANSFERASE"/>
    <property type="match status" value="1"/>
</dbReference>
<gene>
    <name evidence="11" type="ORF">G4Z02_00600</name>
</gene>
<dbReference type="PROSITE" id="PS00810">
    <property type="entry name" value="ADP_GLC_PYROPHOSPH_3"/>
    <property type="match status" value="1"/>
</dbReference>
<dbReference type="InterPro" id="IPR011831">
    <property type="entry name" value="ADP-Glc_PPase"/>
</dbReference>
<dbReference type="SUPFAM" id="SSF51161">
    <property type="entry name" value="Trimeric LpxA-like enzymes"/>
    <property type="match status" value="1"/>
</dbReference>
<evidence type="ECO:0000256" key="2">
    <source>
        <dbReference type="ARBA" id="ARBA00022600"/>
    </source>
</evidence>
<dbReference type="EMBL" id="CP048914">
    <property type="protein sequence ID" value="QMS84299.1"/>
    <property type="molecule type" value="Genomic_DNA"/>
</dbReference>
<evidence type="ECO:0000256" key="4">
    <source>
        <dbReference type="ARBA" id="ARBA00022695"/>
    </source>
</evidence>
<dbReference type="CDD" id="cd02508">
    <property type="entry name" value="ADP_Glucose_PP"/>
    <property type="match status" value="1"/>
</dbReference>
<dbReference type="GO" id="GO:0005524">
    <property type="term" value="F:ATP binding"/>
    <property type="evidence" value="ECO:0007669"/>
    <property type="project" value="UniProtKB-KW"/>
</dbReference>
<accession>A0A7L7KPD9</accession>
<evidence type="ECO:0000256" key="5">
    <source>
        <dbReference type="ARBA" id="ARBA00022741"/>
    </source>
</evidence>
<dbReference type="KEGG" id="xcl:G4Z02_00600"/>
<keyword evidence="3 11" id="KW-0808">Transferase</keyword>
<dbReference type="RefSeq" id="WP_258877907.1">
    <property type="nucleotide sequence ID" value="NZ_CP048914.1"/>
</dbReference>
<dbReference type="InterPro" id="IPR005835">
    <property type="entry name" value="NTP_transferase_dom"/>
</dbReference>